<dbReference type="Pfam" id="PF12850">
    <property type="entry name" value="Metallophos_2"/>
    <property type="match status" value="1"/>
</dbReference>
<keyword evidence="1" id="KW-0479">Metal-binding</keyword>
<dbReference type="GO" id="GO:0046872">
    <property type="term" value="F:metal ion binding"/>
    <property type="evidence" value="ECO:0007669"/>
    <property type="project" value="UniProtKB-KW"/>
</dbReference>
<keyword evidence="3" id="KW-0378">Hydrolase</keyword>
<dbReference type="EC" id="3.1.4.-" evidence="1"/>
<dbReference type="STRING" id="118062.MCBB_1735"/>
<feature type="domain" description="Calcineurin-like phosphoesterase" evidence="2">
    <location>
        <begin position="1"/>
        <end position="150"/>
    </location>
</feature>
<dbReference type="Gene3D" id="3.60.21.10">
    <property type="match status" value="1"/>
</dbReference>
<proteinExistence type="inferred from homology"/>
<dbReference type="InterPro" id="IPR029052">
    <property type="entry name" value="Metallo-depent_PP-like"/>
</dbReference>
<dbReference type="InterPro" id="IPR024654">
    <property type="entry name" value="Calcineurin-like_PHP_lpxH"/>
</dbReference>
<dbReference type="KEGG" id="mcub:MCBB_1735"/>
<dbReference type="GO" id="GO:0016787">
    <property type="term" value="F:hydrolase activity"/>
    <property type="evidence" value="ECO:0007669"/>
    <property type="project" value="UniProtKB-UniRule"/>
</dbReference>
<dbReference type="Proteomes" id="UP000094707">
    <property type="component" value="Chromosome I"/>
</dbReference>
<dbReference type="OrthoDB" id="19174at2157"/>
<dbReference type="RefSeq" id="WP_071907367.1">
    <property type="nucleotide sequence ID" value="NZ_LT607756.1"/>
</dbReference>
<evidence type="ECO:0000313" key="4">
    <source>
        <dbReference type="Proteomes" id="UP000094707"/>
    </source>
</evidence>
<sequence>MLIGVISDTHIPERASKIPETVFKTFENVDMILHAGDLVSSDVIDVLSEIAPMKCVQGNMDRMYHTKLPESEIIEVEGIKIGLNHGEVYPRGDTQQLKYIAMELGVKILISGHTHWSFIKDVGGVLLLNPGSPTVPRLSDPSVMLLEIENQKIDSEIIKVGSPVCKALNFQGNLEKV</sequence>
<evidence type="ECO:0000259" key="2">
    <source>
        <dbReference type="Pfam" id="PF12850"/>
    </source>
</evidence>
<dbReference type="GeneID" id="30412573"/>
<dbReference type="NCBIfam" id="TIGR00040">
    <property type="entry name" value="yfcE"/>
    <property type="match status" value="1"/>
</dbReference>
<reference evidence="3 4" key="1">
    <citation type="submission" date="2016-08" db="EMBL/GenBank/DDBJ databases">
        <authorList>
            <person name="Seilhamer J.J."/>
        </authorList>
    </citation>
    <scope>NUCLEOTIDE SEQUENCE [LARGE SCALE GENOMIC DNA]</scope>
    <source>
        <strain evidence="3">Buetzberg</strain>
    </source>
</reference>
<dbReference type="CDD" id="cd00841">
    <property type="entry name" value="MPP_YfcE"/>
    <property type="match status" value="1"/>
</dbReference>
<gene>
    <name evidence="3" type="ORF">MCBB_1735</name>
</gene>
<keyword evidence="4" id="KW-1185">Reference proteome</keyword>
<comment type="similarity">
    <text evidence="1">Belongs to the metallophosphoesterase superfamily. YfcE family.</text>
</comment>
<name>A0A1D3L484_9EURY</name>
<organism evidence="3 4">
    <name type="scientific">Methanobacterium congolense</name>
    <dbReference type="NCBI Taxonomy" id="118062"/>
    <lineage>
        <taxon>Archaea</taxon>
        <taxon>Methanobacteriati</taxon>
        <taxon>Methanobacteriota</taxon>
        <taxon>Methanomada group</taxon>
        <taxon>Methanobacteria</taxon>
        <taxon>Methanobacteriales</taxon>
        <taxon>Methanobacteriaceae</taxon>
        <taxon>Methanobacterium</taxon>
    </lineage>
</organism>
<dbReference type="AlphaFoldDB" id="A0A1D3L484"/>
<dbReference type="SUPFAM" id="SSF56300">
    <property type="entry name" value="Metallo-dependent phosphatases"/>
    <property type="match status" value="1"/>
</dbReference>
<protein>
    <recommendedName>
        <fullName evidence="1">Phosphoesterase</fullName>
        <ecNumber evidence="1">3.1.4.-</ecNumber>
    </recommendedName>
</protein>
<dbReference type="PATRIC" id="fig|129848.4.peg.1776"/>
<evidence type="ECO:0000313" key="3">
    <source>
        <dbReference type="EMBL" id="SCG86290.1"/>
    </source>
</evidence>
<dbReference type="PANTHER" id="PTHR11124">
    <property type="entry name" value="VACUOLAR SORTING PROTEIN VPS29"/>
    <property type="match status" value="1"/>
</dbReference>
<dbReference type="InterPro" id="IPR000979">
    <property type="entry name" value="Phosphodiesterase_MJ0936/Vps29"/>
</dbReference>
<evidence type="ECO:0000256" key="1">
    <source>
        <dbReference type="RuleBase" id="RU362039"/>
    </source>
</evidence>
<accession>A0A1D3L484</accession>
<comment type="cofactor">
    <cofactor evidence="1">
        <name>a divalent metal cation</name>
        <dbReference type="ChEBI" id="CHEBI:60240"/>
    </cofactor>
</comment>
<dbReference type="EMBL" id="LT607756">
    <property type="protein sequence ID" value="SCG86290.1"/>
    <property type="molecule type" value="Genomic_DNA"/>
</dbReference>
<dbReference type="InterPro" id="IPR041802">
    <property type="entry name" value="MPP_YfcE"/>
</dbReference>